<sequence length="250" mass="29125">MEENTNEQQPRLRTARELRKAKEAEEERKRREEEYFHHASDVTQETQTEPIEEEIEETPHVAAEIDQAETIHTDDVSDPPSMEAESLHVEEGNAQVDWETLQKELEKWKRHAEENEEQLLRSRADYENFRRRARKDQEDAVKYGATSLVESLLPVLDNLERALAVDEPEGENDVFRQGIDMVYRQLLQSLTEKGLSVIETEGKEFNPHEHTAVMQEEAEGIEAGMIIEELQKGYRFKERILRPAMVKVSS</sequence>
<dbReference type="PRINTS" id="PR00773">
    <property type="entry name" value="GRPEPROTEIN"/>
</dbReference>
<evidence type="ECO:0000256" key="12">
    <source>
        <dbReference type="RuleBase" id="RU004478"/>
    </source>
</evidence>
<dbReference type="GO" id="GO:0051082">
    <property type="term" value="F:unfolded protein binding"/>
    <property type="evidence" value="ECO:0007669"/>
    <property type="project" value="TreeGrafter"/>
</dbReference>
<dbReference type="GO" id="GO:0006457">
    <property type="term" value="P:protein folding"/>
    <property type="evidence" value="ECO:0007669"/>
    <property type="project" value="InterPro"/>
</dbReference>
<accession>A0A1I6T038</accession>
<dbReference type="OrthoDB" id="9812586at2"/>
<keyword evidence="6 10" id="KW-0143">Chaperone</keyword>
<dbReference type="PANTHER" id="PTHR21237">
    <property type="entry name" value="GRPE PROTEIN"/>
    <property type="match status" value="1"/>
</dbReference>
<organism evidence="15 16">
    <name type="scientific">Marininema halotolerans</name>
    <dbReference type="NCBI Taxonomy" id="1155944"/>
    <lineage>
        <taxon>Bacteria</taxon>
        <taxon>Bacillati</taxon>
        <taxon>Bacillota</taxon>
        <taxon>Bacilli</taxon>
        <taxon>Bacillales</taxon>
        <taxon>Thermoactinomycetaceae</taxon>
        <taxon>Marininema</taxon>
    </lineage>
</organism>
<dbReference type="CDD" id="cd00446">
    <property type="entry name" value="GrpE"/>
    <property type="match status" value="1"/>
</dbReference>
<gene>
    <name evidence="10" type="primary">grpE</name>
    <name evidence="15" type="ORF">SAMN05444972_108160</name>
</gene>
<feature type="compositionally biased region" description="Polar residues" evidence="14">
    <location>
        <begin position="1"/>
        <end position="11"/>
    </location>
</feature>
<dbReference type="SUPFAM" id="SSF51064">
    <property type="entry name" value="Head domain of nucleotide exchange factor GrpE"/>
    <property type="match status" value="1"/>
</dbReference>
<dbReference type="Pfam" id="PF01025">
    <property type="entry name" value="GrpE"/>
    <property type="match status" value="1"/>
</dbReference>
<dbReference type="GO" id="GO:0051087">
    <property type="term" value="F:protein-folding chaperone binding"/>
    <property type="evidence" value="ECO:0007669"/>
    <property type="project" value="InterPro"/>
</dbReference>
<evidence type="ECO:0000313" key="15">
    <source>
        <dbReference type="EMBL" id="SFS82448.1"/>
    </source>
</evidence>
<comment type="subcellular location">
    <subcellularLocation>
        <location evidence="1 10">Cytoplasm</location>
    </subcellularLocation>
</comment>
<dbReference type="EMBL" id="FPAA01000008">
    <property type="protein sequence ID" value="SFS82448.1"/>
    <property type="molecule type" value="Genomic_DNA"/>
</dbReference>
<evidence type="ECO:0000256" key="10">
    <source>
        <dbReference type="HAMAP-Rule" id="MF_01151"/>
    </source>
</evidence>
<evidence type="ECO:0000256" key="5">
    <source>
        <dbReference type="ARBA" id="ARBA00023016"/>
    </source>
</evidence>
<evidence type="ECO:0000256" key="3">
    <source>
        <dbReference type="ARBA" id="ARBA00011738"/>
    </source>
</evidence>
<comment type="subunit">
    <text evidence="3 10">Homodimer.</text>
</comment>
<evidence type="ECO:0000256" key="1">
    <source>
        <dbReference type="ARBA" id="ARBA00004496"/>
    </source>
</evidence>
<dbReference type="PANTHER" id="PTHR21237:SF23">
    <property type="entry name" value="GRPE PROTEIN HOMOLOG, MITOCHONDRIAL"/>
    <property type="match status" value="1"/>
</dbReference>
<feature type="compositionally biased region" description="Basic and acidic residues" evidence="14">
    <location>
        <begin position="14"/>
        <end position="40"/>
    </location>
</feature>
<protein>
    <recommendedName>
        <fullName evidence="8 10">Protein GrpE</fullName>
    </recommendedName>
    <alternativeName>
        <fullName evidence="9 10">HSP-70 cofactor</fullName>
    </alternativeName>
</protein>
<dbReference type="NCBIfam" id="NF010738">
    <property type="entry name" value="PRK14140.1"/>
    <property type="match status" value="1"/>
</dbReference>
<evidence type="ECO:0000256" key="9">
    <source>
        <dbReference type="ARBA" id="ARBA00076414"/>
    </source>
</evidence>
<dbReference type="GO" id="GO:0042803">
    <property type="term" value="F:protein homodimerization activity"/>
    <property type="evidence" value="ECO:0007669"/>
    <property type="project" value="InterPro"/>
</dbReference>
<dbReference type="InterPro" id="IPR009012">
    <property type="entry name" value="GrpE_head"/>
</dbReference>
<evidence type="ECO:0000313" key="16">
    <source>
        <dbReference type="Proteomes" id="UP000198660"/>
    </source>
</evidence>
<dbReference type="HAMAP" id="MF_01151">
    <property type="entry name" value="GrpE"/>
    <property type="match status" value="1"/>
</dbReference>
<dbReference type="Gene3D" id="2.30.22.10">
    <property type="entry name" value="Head domain of nucleotide exchange factor GrpE"/>
    <property type="match status" value="1"/>
</dbReference>
<evidence type="ECO:0000256" key="13">
    <source>
        <dbReference type="SAM" id="Coils"/>
    </source>
</evidence>
<keyword evidence="16" id="KW-1185">Reference proteome</keyword>
<evidence type="ECO:0000256" key="6">
    <source>
        <dbReference type="ARBA" id="ARBA00023186"/>
    </source>
</evidence>
<dbReference type="FunFam" id="2.30.22.10:FF:000001">
    <property type="entry name" value="Protein GrpE"/>
    <property type="match status" value="1"/>
</dbReference>
<evidence type="ECO:0000256" key="8">
    <source>
        <dbReference type="ARBA" id="ARBA00072274"/>
    </source>
</evidence>
<feature type="coiled-coil region" evidence="13">
    <location>
        <begin position="98"/>
        <end position="132"/>
    </location>
</feature>
<dbReference type="InterPro" id="IPR000740">
    <property type="entry name" value="GrpE"/>
</dbReference>
<dbReference type="InterPro" id="IPR013805">
    <property type="entry name" value="GrpE_CC"/>
</dbReference>
<proteinExistence type="inferred from homology"/>
<dbReference type="RefSeq" id="WP_091837678.1">
    <property type="nucleotide sequence ID" value="NZ_FPAA01000008.1"/>
</dbReference>
<name>A0A1I6T038_9BACL</name>
<keyword evidence="13" id="KW-0175">Coiled coil</keyword>
<comment type="function">
    <text evidence="7 10 11">Participates actively in the response to hyperosmotic and heat shock by preventing the aggregation of stress-denatured proteins, in association with DnaK and GrpE. It is the nucleotide exchange factor for DnaK and may function as a thermosensor. Unfolded proteins bind initially to DnaJ; upon interaction with the DnaJ-bound protein, DnaK hydrolyzes its bound ATP, resulting in the formation of a stable complex. GrpE releases ADP from DnaK; ATP binding to DnaK triggers the release of the substrate protein, thus completing the reaction cycle. Several rounds of ATP-dependent interactions between DnaJ, DnaK and GrpE are required for fully efficient folding.</text>
</comment>
<dbReference type="GO" id="GO:0000774">
    <property type="term" value="F:adenyl-nucleotide exchange factor activity"/>
    <property type="evidence" value="ECO:0007669"/>
    <property type="project" value="InterPro"/>
</dbReference>
<dbReference type="GO" id="GO:0005737">
    <property type="term" value="C:cytoplasm"/>
    <property type="evidence" value="ECO:0007669"/>
    <property type="project" value="UniProtKB-SubCell"/>
</dbReference>
<evidence type="ECO:0000256" key="14">
    <source>
        <dbReference type="SAM" id="MobiDB-lite"/>
    </source>
</evidence>
<dbReference type="Proteomes" id="UP000198660">
    <property type="component" value="Unassembled WGS sequence"/>
</dbReference>
<evidence type="ECO:0000256" key="2">
    <source>
        <dbReference type="ARBA" id="ARBA00009054"/>
    </source>
</evidence>
<keyword evidence="5 10" id="KW-0346">Stress response</keyword>
<evidence type="ECO:0000256" key="11">
    <source>
        <dbReference type="RuleBase" id="RU000639"/>
    </source>
</evidence>
<evidence type="ECO:0000256" key="7">
    <source>
        <dbReference type="ARBA" id="ARBA00053401"/>
    </source>
</evidence>
<evidence type="ECO:0000256" key="4">
    <source>
        <dbReference type="ARBA" id="ARBA00022490"/>
    </source>
</evidence>
<dbReference type="PROSITE" id="PS01071">
    <property type="entry name" value="GRPE"/>
    <property type="match status" value="1"/>
</dbReference>
<dbReference type="SUPFAM" id="SSF58014">
    <property type="entry name" value="Coiled-coil domain of nucleotide exchange factor GrpE"/>
    <property type="match status" value="1"/>
</dbReference>
<comment type="similarity">
    <text evidence="2 10 12">Belongs to the GrpE family.</text>
</comment>
<feature type="region of interest" description="Disordered" evidence="14">
    <location>
        <begin position="1"/>
        <end position="53"/>
    </location>
</feature>
<dbReference type="AlphaFoldDB" id="A0A1I6T038"/>
<keyword evidence="4 10" id="KW-0963">Cytoplasm</keyword>
<dbReference type="Gene3D" id="3.90.20.20">
    <property type="match status" value="1"/>
</dbReference>
<reference evidence="16" key="1">
    <citation type="submission" date="2016-10" db="EMBL/GenBank/DDBJ databases">
        <authorList>
            <person name="Varghese N."/>
            <person name="Submissions S."/>
        </authorList>
    </citation>
    <scope>NUCLEOTIDE SEQUENCE [LARGE SCALE GENOMIC DNA]</scope>
    <source>
        <strain evidence="16">DSM 45789</strain>
    </source>
</reference>